<sequence>MCALVHSPKLDLSGTPPHKIGTQENNMGSAISDDDFDSTGLIPPDARPGKILLEEFLIPLTRPKEQVADATGLGMATIDGILEGKIEINAEIGAALDSHFGVEPGYWLQLQRNYDNAIRLALSGDE</sequence>
<dbReference type="InterPro" id="IPR013430">
    <property type="entry name" value="Toxin_antidote_HigA"/>
</dbReference>
<dbReference type="InterPro" id="IPR010982">
    <property type="entry name" value="Lambda_DNA-bd_dom_sf"/>
</dbReference>
<organism evidence="2 3">
    <name type="scientific">Undibacterium terreum</name>
    <dbReference type="NCBI Taxonomy" id="1224302"/>
    <lineage>
        <taxon>Bacteria</taxon>
        <taxon>Pseudomonadati</taxon>
        <taxon>Pseudomonadota</taxon>
        <taxon>Betaproteobacteria</taxon>
        <taxon>Burkholderiales</taxon>
        <taxon>Oxalobacteraceae</taxon>
        <taxon>Undibacterium</taxon>
    </lineage>
</organism>
<dbReference type="GO" id="GO:0003677">
    <property type="term" value="F:DNA binding"/>
    <property type="evidence" value="ECO:0007669"/>
    <property type="project" value="InterPro"/>
</dbReference>
<accession>A0A916UXX0</accession>
<evidence type="ECO:0008006" key="4">
    <source>
        <dbReference type="Google" id="ProtNLM"/>
    </source>
</evidence>
<keyword evidence="3" id="KW-1185">Reference proteome</keyword>
<protein>
    <recommendedName>
        <fullName evidence="4">Addiction module antidote protein, HigA family</fullName>
    </recommendedName>
</protein>
<gene>
    <name evidence="2" type="ORF">GCM10011396_42440</name>
</gene>
<dbReference type="SUPFAM" id="SSF47413">
    <property type="entry name" value="lambda repressor-like DNA-binding domains"/>
    <property type="match status" value="1"/>
</dbReference>
<feature type="region of interest" description="Disordered" evidence="1">
    <location>
        <begin position="13"/>
        <end position="40"/>
    </location>
</feature>
<dbReference type="Gene3D" id="1.10.260.40">
    <property type="entry name" value="lambda repressor-like DNA-binding domains"/>
    <property type="match status" value="1"/>
</dbReference>
<evidence type="ECO:0000313" key="2">
    <source>
        <dbReference type="EMBL" id="GGC90707.1"/>
    </source>
</evidence>
<dbReference type="Proteomes" id="UP000637423">
    <property type="component" value="Unassembled WGS sequence"/>
</dbReference>
<dbReference type="EMBL" id="BMED01000005">
    <property type="protein sequence ID" value="GGC90707.1"/>
    <property type="molecule type" value="Genomic_DNA"/>
</dbReference>
<dbReference type="NCBIfam" id="TIGR02607">
    <property type="entry name" value="antidote_HigA"/>
    <property type="match status" value="1"/>
</dbReference>
<reference evidence="2" key="2">
    <citation type="submission" date="2020-09" db="EMBL/GenBank/DDBJ databases">
        <authorList>
            <person name="Sun Q."/>
            <person name="Zhou Y."/>
        </authorList>
    </citation>
    <scope>NUCLEOTIDE SEQUENCE</scope>
    <source>
        <strain evidence="2">CGMCC 1.10998</strain>
    </source>
</reference>
<proteinExistence type="predicted"/>
<evidence type="ECO:0000256" key="1">
    <source>
        <dbReference type="SAM" id="MobiDB-lite"/>
    </source>
</evidence>
<name>A0A916UXX0_9BURK</name>
<reference evidence="2" key="1">
    <citation type="journal article" date="2014" name="Int. J. Syst. Evol. Microbiol.">
        <title>Complete genome sequence of Corynebacterium casei LMG S-19264T (=DSM 44701T), isolated from a smear-ripened cheese.</title>
        <authorList>
            <consortium name="US DOE Joint Genome Institute (JGI-PGF)"/>
            <person name="Walter F."/>
            <person name="Albersmeier A."/>
            <person name="Kalinowski J."/>
            <person name="Ruckert C."/>
        </authorList>
    </citation>
    <scope>NUCLEOTIDE SEQUENCE</scope>
    <source>
        <strain evidence="2">CGMCC 1.10998</strain>
    </source>
</reference>
<comment type="caution">
    <text evidence="2">The sequence shown here is derived from an EMBL/GenBank/DDBJ whole genome shotgun (WGS) entry which is preliminary data.</text>
</comment>
<evidence type="ECO:0000313" key="3">
    <source>
        <dbReference type="Proteomes" id="UP000637423"/>
    </source>
</evidence>
<dbReference type="AlphaFoldDB" id="A0A916UXX0"/>